<protein>
    <recommendedName>
        <fullName evidence="3">Lipoprotein</fullName>
    </recommendedName>
</protein>
<dbReference type="AlphaFoldDB" id="A0AAU7UGS9"/>
<evidence type="ECO:0000313" key="2">
    <source>
        <dbReference type="EMBL" id="XBV87579.1"/>
    </source>
</evidence>
<feature type="signal peptide" evidence="1">
    <location>
        <begin position="1"/>
        <end position="23"/>
    </location>
</feature>
<accession>A0AAU7UGS9</accession>
<keyword evidence="1" id="KW-0732">Signal</keyword>
<feature type="chain" id="PRO_5043706096" description="Lipoprotein" evidence="1">
    <location>
        <begin position="24"/>
        <end position="256"/>
    </location>
</feature>
<dbReference type="EMBL" id="CP158301">
    <property type="protein sequence ID" value="XBV87579.1"/>
    <property type="molecule type" value="Genomic_DNA"/>
</dbReference>
<keyword evidence="2" id="KW-0614">Plasmid</keyword>
<dbReference type="RefSeq" id="WP_350245728.1">
    <property type="nucleotide sequence ID" value="NZ_CP158301.1"/>
</dbReference>
<dbReference type="KEGG" id="dsc:ABOD76_22285"/>
<sequence length="256" mass="27637">MKTLLPTAALAALTLLLAGCGLGGDRHPPMPDLTTDPNMIVHGRIIGQDALISPGTAVITALDITTAELGPQQEMPTSMHVAADGTFTLAFPSATAVRPYLTPYVPAPAPLSEECSDQLETTPPTLQTVIVNGLYFAGDKDARTTRSWAQAVTHRTTRNLDGSTTEDARYLLWMYADVPAHLTRTMTCTDTQTQYVGTSRMDLTVHAGWNTLATTKTFTVFPDGRRRQTNTAANVPGPMANTVWEQYWFMAPTPGS</sequence>
<dbReference type="PROSITE" id="PS51257">
    <property type="entry name" value="PROKAR_LIPOPROTEIN"/>
    <property type="match status" value="1"/>
</dbReference>
<name>A0AAU7UGS9_9DEIO</name>
<organism evidence="2">
    <name type="scientific">Deinococcus sonorensis KR-87</name>
    <dbReference type="NCBI Taxonomy" id="694439"/>
    <lineage>
        <taxon>Bacteria</taxon>
        <taxon>Thermotogati</taxon>
        <taxon>Deinococcota</taxon>
        <taxon>Deinococci</taxon>
        <taxon>Deinococcales</taxon>
        <taxon>Deinococcaceae</taxon>
        <taxon>Deinococcus</taxon>
    </lineage>
</organism>
<gene>
    <name evidence="2" type="ORF">ABOD76_22285</name>
</gene>
<evidence type="ECO:0000256" key="1">
    <source>
        <dbReference type="SAM" id="SignalP"/>
    </source>
</evidence>
<evidence type="ECO:0008006" key="3">
    <source>
        <dbReference type="Google" id="ProtNLM"/>
    </source>
</evidence>
<geneLocation type="plasmid" evidence="2">
    <name>pDson05</name>
</geneLocation>
<proteinExistence type="predicted"/>
<reference evidence="2" key="1">
    <citation type="submission" date="2024-06" db="EMBL/GenBank/DDBJ databases">
        <title>Draft Genome Sequence of Deinococcus sonorensis Type Strain KR-87, a Biofilm Producing Representative of the Genus Deinococcus.</title>
        <authorList>
            <person name="Boren L.S."/>
            <person name="Grosso R.A."/>
            <person name="Hugenberg-Cox A.N."/>
            <person name="Hill J.T.E."/>
            <person name="Albert C.M."/>
            <person name="Tuohy J.M."/>
        </authorList>
    </citation>
    <scope>NUCLEOTIDE SEQUENCE</scope>
    <source>
        <strain evidence="2">KR-87</strain>
        <plasmid evidence="2">pDson05</plasmid>
    </source>
</reference>